<evidence type="ECO:0000313" key="3">
    <source>
        <dbReference type="Proteomes" id="UP000297986"/>
    </source>
</evidence>
<accession>A0A4Z1DSY3</accession>
<comment type="caution">
    <text evidence="2">The sequence shown here is derived from an EMBL/GenBank/DDBJ whole genome shotgun (WGS) entry which is preliminary data.</text>
</comment>
<protein>
    <submittedName>
        <fullName evidence="2">Uncharacterized protein</fullName>
    </submittedName>
</protein>
<gene>
    <name evidence="2" type="ORF">E5S68_09925</name>
</gene>
<sequence length="326" mass="37326">MKVRYFGKTEIGVLLLSAFILFLSYSFTCNFFEDDIKTHDSGWMSVRGNSYLNITYLDPKPIQTDVDGTNLYLAGYRLSDQLVNYFILQADPNSKETKELIKNADHLEEHPQRVLGSRNGSKPHPLIQKVVQETSQSKDLDKEVSLYFEKEDYFSISELDNQVQSMLVAGLVLLLIYGVFAAVPNGYLILQWRRARQAKRELFKLYPELMGAFDHLEMTASYLDKRAGVAIYKDHLILFGQRFGMIDLREAQTLVVSKSNDGYFVNPFITLFVKLFHSTTVMALRARGNNSKAIPVNQSLNQPDVKNHFIEGVQSYSPSIEVYFKK</sequence>
<name>A0A4Z1DSY3_9STRE</name>
<dbReference type="RefSeq" id="WP_135783418.1">
    <property type="nucleotide sequence ID" value="NZ_MRXY01000001.1"/>
</dbReference>
<reference evidence="2 3" key="1">
    <citation type="submission" date="2019-04" db="EMBL/GenBank/DDBJ databases">
        <title>Genome sequencing of Streptococcus rubneri DSM 26920(T).</title>
        <authorList>
            <person name="Kook J.-K."/>
            <person name="Park S.-N."/>
            <person name="Lim Y.K."/>
        </authorList>
    </citation>
    <scope>NUCLEOTIDE SEQUENCE [LARGE SCALE GENOMIC DNA]</scope>
    <source>
        <strain evidence="2 3">DSM 26920</strain>
    </source>
</reference>
<dbReference type="AlphaFoldDB" id="A0A4Z1DSY3"/>
<dbReference type="OrthoDB" id="2219867at2"/>
<dbReference type="Proteomes" id="UP000297986">
    <property type="component" value="Unassembled WGS sequence"/>
</dbReference>
<keyword evidence="1" id="KW-0812">Transmembrane</keyword>
<dbReference type="EMBL" id="SRRP01000003">
    <property type="protein sequence ID" value="TGN90976.1"/>
    <property type="molecule type" value="Genomic_DNA"/>
</dbReference>
<keyword evidence="1" id="KW-1133">Transmembrane helix</keyword>
<organism evidence="2 3">
    <name type="scientific">Streptococcus rubneri</name>
    <dbReference type="NCBI Taxonomy" id="1234680"/>
    <lineage>
        <taxon>Bacteria</taxon>
        <taxon>Bacillati</taxon>
        <taxon>Bacillota</taxon>
        <taxon>Bacilli</taxon>
        <taxon>Lactobacillales</taxon>
        <taxon>Streptococcaceae</taxon>
        <taxon>Streptococcus</taxon>
    </lineage>
</organism>
<evidence type="ECO:0000256" key="1">
    <source>
        <dbReference type="SAM" id="Phobius"/>
    </source>
</evidence>
<keyword evidence="3" id="KW-1185">Reference proteome</keyword>
<proteinExistence type="predicted"/>
<evidence type="ECO:0000313" key="2">
    <source>
        <dbReference type="EMBL" id="TGN90976.1"/>
    </source>
</evidence>
<feature type="transmembrane region" description="Helical" evidence="1">
    <location>
        <begin position="166"/>
        <end position="190"/>
    </location>
</feature>
<keyword evidence="1" id="KW-0472">Membrane</keyword>